<reference evidence="2" key="1">
    <citation type="submission" date="2016-10" db="EMBL/GenBank/DDBJ databases">
        <authorList>
            <person name="Varghese N."/>
            <person name="Submissions S."/>
        </authorList>
    </citation>
    <scope>NUCLEOTIDE SEQUENCE [LARGE SCALE GENOMIC DNA]</scope>
    <source>
        <strain evidence="2">BL36</strain>
    </source>
</reference>
<dbReference type="EMBL" id="FOTK01000076">
    <property type="protein sequence ID" value="SFM92076.1"/>
    <property type="molecule type" value="Genomic_DNA"/>
</dbReference>
<dbReference type="RefSeq" id="WP_092047124.1">
    <property type="nucleotide sequence ID" value="NZ_FOTK01000076.1"/>
</dbReference>
<proteinExistence type="predicted"/>
<organism evidence="1 2">
    <name type="scientific">Methylobacterium pseudosasicola</name>
    <dbReference type="NCBI Taxonomy" id="582667"/>
    <lineage>
        <taxon>Bacteria</taxon>
        <taxon>Pseudomonadati</taxon>
        <taxon>Pseudomonadota</taxon>
        <taxon>Alphaproteobacteria</taxon>
        <taxon>Hyphomicrobiales</taxon>
        <taxon>Methylobacteriaceae</taxon>
        <taxon>Methylobacterium</taxon>
    </lineage>
</organism>
<evidence type="ECO:0000313" key="2">
    <source>
        <dbReference type="Proteomes" id="UP000199048"/>
    </source>
</evidence>
<dbReference type="AlphaFoldDB" id="A0A1I4USZ5"/>
<gene>
    <name evidence="1" type="ORF">SAMN05192568_107616</name>
</gene>
<sequence>MDHLDVTEPPQNVPADLSGLSDLEMRTLACRTELATLFRAIQGVAGLAATNLEVGGPVQELAALFSTLGQLDRQASDDAERYGALLSSAGSA</sequence>
<name>A0A1I4USZ5_9HYPH</name>
<dbReference type="OrthoDB" id="8008218at2"/>
<dbReference type="Proteomes" id="UP000199048">
    <property type="component" value="Unassembled WGS sequence"/>
</dbReference>
<evidence type="ECO:0000313" key="1">
    <source>
        <dbReference type="EMBL" id="SFM92076.1"/>
    </source>
</evidence>
<accession>A0A1I4USZ5</accession>
<protein>
    <submittedName>
        <fullName evidence="1">Uncharacterized protein</fullName>
    </submittedName>
</protein>
<keyword evidence="2" id="KW-1185">Reference proteome</keyword>
<dbReference type="STRING" id="582667.SAMN05192568_107616"/>